<comment type="caution">
    <text evidence="3">The sequence shown here is derived from an EMBL/GenBank/DDBJ whole genome shotgun (WGS) entry which is preliminary data.</text>
</comment>
<dbReference type="InterPro" id="IPR002347">
    <property type="entry name" value="SDR_fam"/>
</dbReference>
<gene>
    <name evidence="3" type="ORF">CEN44_19710</name>
</gene>
<evidence type="ECO:0000256" key="1">
    <source>
        <dbReference type="ARBA" id="ARBA00006484"/>
    </source>
</evidence>
<dbReference type="Gene3D" id="3.40.50.720">
    <property type="entry name" value="NAD(P)-binding Rossmann-like Domain"/>
    <property type="match status" value="1"/>
</dbReference>
<comment type="similarity">
    <text evidence="1">Belongs to the short-chain dehydrogenases/reductases (SDR) family.</text>
</comment>
<dbReference type="SUPFAM" id="SSF51735">
    <property type="entry name" value="NAD(P)-binding Rossmann-fold domains"/>
    <property type="match status" value="1"/>
</dbReference>
<organism evidence="3 4">
    <name type="scientific">Fischerella muscicola CCMEE 5323</name>
    <dbReference type="NCBI Taxonomy" id="2019572"/>
    <lineage>
        <taxon>Bacteria</taxon>
        <taxon>Bacillati</taxon>
        <taxon>Cyanobacteriota</taxon>
        <taxon>Cyanophyceae</taxon>
        <taxon>Nostocales</taxon>
        <taxon>Hapalosiphonaceae</taxon>
        <taxon>Fischerella</taxon>
    </lineage>
</organism>
<dbReference type="GO" id="GO:0016491">
    <property type="term" value="F:oxidoreductase activity"/>
    <property type="evidence" value="ECO:0007669"/>
    <property type="project" value="UniProtKB-KW"/>
</dbReference>
<evidence type="ECO:0000256" key="2">
    <source>
        <dbReference type="ARBA" id="ARBA00023002"/>
    </source>
</evidence>
<dbReference type="AlphaFoldDB" id="A0A2N6JZ72"/>
<dbReference type="EMBL" id="NRQW01000451">
    <property type="protein sequence ID" value="PLZ86613.1"/>
    <property type="molecule type" value="Genomic_DNA"/>
</dbReference>
<proteinExistence type="inferred from homology"/>
<evidence type="ECO:0000313" key="3">
    <source>
        <dbReference type="EMBL" id="PLZ86613.1"/>
    </source>
</evidence>
<dbReference type="Proteomes" id="UP000235036">
    <property type="component" value="Unassembled WGS sequence"/>
</dbReference>
<protein>
    <submittedName>
        <fullName evidence="3">SDR family oxidoreductase</fullName>
    </submittedName>
</protein>
<name>A0A2N6JZ72_FISMU</name>
<accession>A0A2N6JZ72</accession>
<dbReference type="GO" id="GO:0016020">
    <property type="term" value="C:membrane"/>
    <property type="evidence" value="ECO:0007669"/>
    <property type="project" value="TreeGrafter"/>
</dbReference>
<dbReference type="Pfam" id="PF00106">
    <property type="entry name" value="adh_short"/>
    <property type="match status" value="1"/>
</dbReference>
<evidence type="ECO:0000313" key="4">
    <source>
        <dbReference type="Proteomes" id="UP000235036"/>
    </source>
</evidence>
<dbReference type="PANTHER" id="PTHR44196:SF1">
    <property type="entry name" value="DEHYDROGENASE_REDUCTASE SDR FAMILY MEMBER 7B"/>
    <property type="match status" value="1"/>
</dbReference>
<dbReference type="InterPro" id="IPR036291">
    <property type="entry name" value="NAD(P)-bd_dom_sf"/>
</dbReference>
<keyword evidence="4" id="KW-1185">Reference proteome</keyword>
<sequence length="60" mass="5879">MTGKLAGKVAIITGASAGIGEATAITLAAEGAKVVLAARRSDHLDALAQRISNTGGTAIF</sequence>
<keyword evidence="2" id="KW-0560">Oxidoreductase</keyword>
<reference evidence="3 4" key="1">
    <citation type="submission" date="2017-08" db="EMBL/GenBank/DDBJ databases">
        <title>Genomes of Fischerella (Mastigocladus) sp. strains.</title>
        <authorList>
            <person name="Miller S.R."/>
        </authorList>
    </citation>
    <scope>NUCLEOTIDE SEQUENCE [LARGE SCALE GENOMIC DNA]</scope>
    <source>
        <strain evidence="3 4">CCMEE 5323</strain>
    </source>
</reference>
<dbReference type="PANTHER" id="PTHR44196">
    <property type="entry name" value="DEHYDROGENASE/REDUCTASE SDR FAMILY MEMBER 7B"/>
    <property type="match status" value="1"/>
</dbReference>